<dbReference type="EMBL" id="OX459960">
    <property type="protein sequence ID" value="CAI9165040.1"/>
    <property type="molecule type" value="Genomic_DNA"/>
</dbReference>
<organism evidence="1 2">
    <name type="scientific">Rangifer tarandus platyrhynchus</name>
    <name type="common">Svalbard reindeer</name>
    <dbReference type="NCBI Taxonomy" id="3082113"/>
    <lineage>
        <taxon>Eukaryota</taxon>
        <taxon>Metazoa</taxon>
        <taxon>Chordata</taxon>
        <taxon>Craniata</taxon>
        <taxon>Vertebrata</taxon>
        <taxon>Euteleostomi</taxon>
        <taxon>Mammalia</taxon>
        <taxon>Eutheria</taxon>
        <taxon>Laurasiatheria</taxon>
        <taxon>Artiodactyla</taxon>
        <taxon>Ruminantia</taxon>
        <taxon>Pecora</taxon>
        <taxon>Cervidae</taxon>
        <taxon>Odocoileinae</taxon>
        <taxon>Rangifer</taxon>
    </lineage>
</organism>
<sequence length="142" mass="15740">MLRLLPEQATVPRFGVLAATVSLLKQWECSAPLQVYVKTPRETAGTSRPQFHLPHPLLLSLPLRFRFRKPAGLAAHTSLTLTHTHPAPAQLSVCAIGFRVPPWEAKLGRPKLESCDPVPLPPRSEWGSPDLYSPDVPCLRIK</sequence>
<reference evidence="1" key="1">
    <citation type="submission" date="2023-04" db="EMBL/GenBank/DDBJ databases">
        <authorList>
            <consortium name="ELIXIR-Norway"/>
        </authorList>
    </citation>
    <scope>NUCLEOTIDE SEQUENCE [LARGE SCALE GENOMIC DNA]</scope>
</reference>
<gene>
    <name evidence="1" type="ORF">MRATA1EN1_LOCUS14002</name>
</gene>
<protein>
    <submittedName>
        <fullName evidence="1">Uncharacterized protein</fullName>
    </submittedName>
</protein>
<evidence type="ECO:0000313" key="2">
    <source>
        <dbReference type="Proteomes" id="UP001176941"/>
    </source>
</evidence>
<dbReference type="Proteomes" id="UP001176941">
    <property type="component" value="Chromosome 24"/>
</dbReference>
<accession>A0ABN8YTX7</accession>
<proteinExistence type="predicted"/>
<evidence type="ECO:0000313" key="1">
    <source>
        <dbReference type="EMBL" id="CAI9165040.1"/>
    </source>
</evidence>
<keyword evidence="2" id="KW-1185">Reference proteome</keyword>
<name>A0ABN8YTX7_RANTA</name>